<dbReference type="OrthoDB" id="1551307at2"/>
<organism evidence="3 5">
    <name type="scientific">Eisenbergiella tayi</name>
    <dbReference type="NCBI Taxonomy" id="1432052"/>
    <lineage>
        <taxon>Bacteria</taxon>
        <taxon>Bacillati</taxon>
        <taxon>Bacillota</taxon>
        <taxon>Clostridia</taxon>
        <taxon>Lachnospirales</taxon>
        <taxon>Lachnospiraceae</taxon>
        <taxon>Eisenbergiella</taxon>
    </lineage>
</organism>
<protein>
    <recommendedName>
        <fullName evidence="7">Trimethylamine corrinoid protein 2</fullName>
    </recommendedName>
</protein>
<dbReference type="InterPro" id="IPR038071">
    <property type="entry name" value="UROD/MetE-like_sf"/>
</dbReference>
<dbReference type="Proteomes" id="UP000094869">
    <property type="component" value="Unassembled WGS sequence"/>
</dbReference>
<evidence type="ECO:0000313" key="6">
    <source>
        <dbReference type="Proteomes" id="UP000094869"/>
    </source>
</evidence>
<name>A0A1E3UFF7_9FIRM</name>
<dbReference type="Gene3D" id="3.20.20.210">
    <property type="match status" value="1"/>
</dbReference>
<dbReference type="EMBL" id="MCGH01000002">
    <property type="protein sequence ID" value="ODM07485.1"/>
    <property type="molecule type" value="Genomic_DNA"/>
</dbReference>
<dbReference type="Proteomes" id="UP000094067">
    <property type="component" value="Unassembled WGS sequence"/>
</dbReference>
<evidence type="ECO:0000313" key="4">
    <source>
        <dbReference type="Proteomes" id="UP000094067"/>
    </source>
</evidence>
<dbReference type="AlphaFoldDB" id="A0A1E3UFF7"/>
<evidence type="ECO:0008006" key="7">
    <source>
        <dbReference type="Google" id="ProtNLM"/>
    </source>
</evidence>
<evidence type="ECO:0000313" key="2">
    <source>
        <dbReference type="EMBL" id="ODR48197.1"/>
    </source>
</evidence>
<keyword evidence="6" id="KW-1185">Reference proteome</keyword>
<reference evidence="2 6" key="2">
    <citation type="submission" date="2016-08" db="EMBL/GenBank/DDBJ databases">
        <title>Characterization of Isolates of Eisenbergiella tayi Derived from Blood Cultures, Using Whole Genome Sequencing.</title>
        <authorList>
            <person name="Bernier A.-M."/>
            <person name="Burdz T."/>
            <person name="Wiebe D."/>
            <person name="Bernard K."/>
        </authorList>
    </citation>
    <scope>NUCLEOTIDE SEQUENCE [LARGE SCALE GENOMIC DNA]</scope>
    <source>
        <strain evidence="2 6">NML120146</strain>
    </source>
</reference>
<dbReference type="Proteomes" id="UP000094271">
    <property type="component" value="Unassembled WGS sequence"/>
</dbReference>
<reference evidence="1 4" key="1">
    <citation type="submission" date="2016-07" db="EMBL/GenBank/DDBJ databases">
        <title>Characterization of isolates of Eisenbergiella tayi derived from blood cultures, using whole genome sequencing.</title>
        <authorList>
            <person name="Burdz T."/>
            <person name="Wiebe D."/>
            <person name="Huynh C."/>
            <person name="Bernard K."/>
        </authorList>
    </citation>
    <scope>NUCLEOTIDE SEQUENCE [LARGE SCALE GENOMIC DNA]</scope>
    <source>
        <strain evidence="1 4">NML 110608</strain>
    </source>
</reference>
<proteinExistence type="predicted"/>
<evidence type="ECO:0000313" key="3">
    <source>
        <dbReference type="EMBL" id="ODR49380.1"/>
    </source>
</evidence>
<reference evidence="3 5" key="3">
    <citation type="submission" date="2016-08" db="EMBL/GenBank/DDBJ databases">
        <authorList>
            <person name="Seilhamer J.J."/>
        </authorList>
    </citation>
    <scope>NUCLEOTIDE SEQUENCE [LARGE SCALE GENOMIC DNA]</scope>
    <source>
        <strain evidence="3 5">NML150140-1</strain>
    </source>
</reference>
<gene>
    <name evidence="3" type="ORF">BEI59_18040</name>
    <name evidence="1" type="ORF">BEI61_03375</name>
    <name evidence="2" type="ORF">BEI63_25410</name>
</gene>
<dbReference type="EMBL" id="MEHD01000043">
    <property type="protein sequence ID" value="ODR48197.1"/>
    <property type="molecule type" value="Genomic_DNA"/>
</dbReference>
<comment type="caution">
    <text evidence="3">The sequence shown here is derived from an EMBL/GenBank/DDBJ whole genome shotgun (WGS) entry which is preliminary data.</text>
</comment>
<sequence>MNYTKNWGKSVERYKAFWQGEMLDRCCVSVTAPKSKLAPLPGFTSQETLEHWTDGEWVFKTWKNYFENTYFAGDAFPNLWLNLGPSGHAGYIRNARCQFMQGSGLNCTTWYDHSIHDWDTDFPVFDPDGFLYKKTMELAKYLAAESKGEVLVSMPDNAGNLDALACLRGTEELLIDFIEEKETVLRAGEVMQSVWEQAVTDVYQILKDNNQGACSAGWLQVWSPGLMSQMQCDLSVMISEDDFNTFAMPELRKQCDFLQFPLYHFDGQEQRRHLQSLLSLEKLRVIQWTSVVGQPSPVEYLPALQAMQKAGKSIFLMLKPYEIEPIMQGLSSKGLHFSVEAQSVEEADAIVKLVEKLSHE</sequence>
<accession>A0A1E3UFF7</accession>
<dbReference type="RefSeq" id="WP_069153121.1">
    <property type="nucleotide sequence ID" value="NZ_DBFYTW010000258.1"/>
</dbReference>
<evidence type="ECO:0000313" key="1">
    <source>
        <dbReference type="EMBL" id="ODM07485.1"/>
    </source>
</evidence>
<dbReference type="EMBL" id="MEHA01000013">
    <property type="protein sequence ID" value="ODR49380.1"/>
    <property type="molecule type" value="Genomic_DNA"/>
</dbReference>
<evidence type="ECO:0000313" key="5">
    <source>
        <dbReference type="Proteomes" id="UP000094271"/>
    </source>
</evidence>